<dbReference type="InterPro" id="IPR036597">
    <property type="entry name" value="Fido-like_dom_sf"/>
</dbReference>
<dbReference type="EMBL" id="CP071249">
    <property type="protein sequence ID" value="UUF04975.1"/>
    <property type="molecule type" value="Genomic_DNA"/>
</dbReference>
<name>A0A9Q9CK07_9FIRM</name>
<dbReference type="EMBL" id="CP071250">
    <property type="protein sequence ID" value="UUF08536.1"/>
    <property type="molecule type" value="Genomic_DNA"/>
</dbReference>
<dbReference type="PANTHER" id="PTHR13504">
    <property type="entry name" value="FIDO DOMAIN-CONTAINING PROTEIN DDB_G0283145"/>
    <property type="match status" value="1"/>
</dbReference>
<dbReference type="GO" id="GO:0005524">
    <property type="term" value="F:ATP binding"/>
    <property type="evidence" value="ECO:0007669"/>
    <property type="project" value="UniProtKB-KW"/>
</dbReference>
<dbReference type="SUPFAM" id="SSF140931">
    <property type="entry name" value="Fic-like"/>
    <property type="match status" value="1"/>
</dbReference>
<dbReference type="InterPro" id="IPR040198">
    <property type="entry name" value="Fido_containing"/>
</dbReference>
<dbReference type="Proteomes" id="UP001058072">
    <property type="component" value="Chromosome"/>
</dbReference>
<dbReference type="AlphaFoldDB" id="A0A9Q9CK07"/>
<protein>
    <submittedName>
        <fullName evidence="6">Fic family protein</fullName>
    </submittedName>
</protein>
<dbReference type="PROSITE" id="PS51459">
    <property type="entry name" value="FIDO"/>
    <property type="match status" value="1"/>
</dbReference>
<accession>A0A9Q9CK07</accession>
<proteinExistence type="predicted"/>
<feature type="active site" evidence="1">
    <location>
        <position position="172"/>
    </location>
</feature>
<keyword evidence="2" id="KW-0547">Nucleotide-binding</keyword>
<feature type="binding site" evidence="2">
    <location>
        <begin position="176"/>
        <end position="183"/>
    </location>
    <ligand>
        <name>ATP</name>
        <dbReference type="ChEBI" id="CHEBI:30616"/>
    </ligand>
</feature>
<dbReference type="InterPro" id="IPR003812">
    <property type="entry name" value="Fido"/>
</dbReference>
<evidence type="ECO:0000256" key="1">
    <source>
        <dbReference type="PIRSR" id="PIRSR640198-1"/>
    </source>
</evidence>
<evidence type="ECO:0000259" key="4">
    <source>
        <dbReference type="PROSITE" id="PS51459"/>
    </source>
</evidence>
<feature type="domain" description="Fido" evidence="4">
    <location>
        <begin position="93"/>
        <end position="230"/>
    </location>
</feature>
<evidence type="ECO:0000313" key="6">
    <source>
        <dbReference type="EMBL" id="UUF08536.1"/>
    </source>
</evidence>
<evidence type="ECO:0000256" key="3">
    <source>
        <dbReference type="PIRSR" id="PIRSR640198-3"/>
    </source>
</evidence>
<gene>
    <name evidence="5" type="ORF">J0J69_07405</name>
    <name evidence="6" type="ORF">J0J70_00345</name>
</gene>
<dbReference type="PANTHER" id="PTHR13504:SF38">
    <property type="entry name" value="FIDO DOMAIN-CONTAINING PROTEIN"/>
    <property type="match status" value="1"/>
</dbReference>
<evidence type="ECO:0000256" key="2">
    <source>
        <dbReference type="PIRSR" id="PIRSR640198-2"/>
    </source>
</evidence>
<evidence type="ECO:0000313" key="8">
    <source>
        <dbReference type="Proteomes" id="UP001058072"/>
    </source>
</evidence>
<sequence>MFTLLDEKKQLLDSKRPLSREVLTNLKKYFDVEFTYNSNAIEGNTLTITETKVILEDGLTIGGGKSLREHLEVLNHKEAIDYIQDVVSKEFDLSERVIRDLHHIILKSIDNPNAGVYRKANVLISGSMHRPPEYFLVEDKMRELLDWYHENKETMHPVKLAALFHFKYVYIHPFIDGNGRSARLLMNLILLRNGYPLTVIRNTDRVDYMSALEKASTTGNTDDFVEFIAQAVDRSFDTYLYLIG</sequence>
<evidence type="ECO:0000313" key="5">
    <source>
        <dbReference type="EMBL" id="UUF04975.1"/>
    </source>
</evidence>
<keyword evidence="7" id="KW-1185">Reference proteome</keyword>
<evidence type="ECO:0000313" key="7">
    <source>
        <dbReference type="Proteomes" id="UP001058016"/>
    </source>
</evidence>
<organism evidence="6 8">
    <name type="scientific">Turicibacter bilis</name>
    <dbReference type="NCBI Taxonomy" id="2735723"/>
    <lineage>
        <taxon>Bacteria</taxon>
        <taxon>Bacillati</taxon>
        <taxon>Bacillota</taxon>
        <taxon>Erysipelotrichia</taxon>
        <taxon>Erysipelotrichales</taxon>
        <taxon>Turicibacteraceae</taxon>
        <taxon>Turicibacter</taxon>
    </lineage>
</organism>
<feature type="site" description="Important for autoinhibition of adenylyltransferase activity" evidence="3">
    <location>
        <position position="42"/>
    </location>
</feature>
<dbReference type="Proteomes" id="UP001058016">
    <property type="component" value="Chromosome"/>
</dbReference>
<keyword evidence="2" id="KW-0067">ATP-binding</keyword>
<dbReference type="RefSeq" id="WP_055275209.1">
    <property type="nucleotide sequence ID" value="NZ_CP071249.1"/>
</dbReference>
<reference evidence="6 7" key="1">
    <citation type="submission" date="2021-03" db="EMBL/GenBank/DDBJ databases">
        <title>Comparative Genomics and Metabolomics in the genus Turicibacter.</title>
        <authorList>
            <person name="Maki J."/>
            <person name="Looft T."/>
        </authorList>
    </citation>
    <scope>NUCLEOTIDE SEQUENCE</scope>
    <source>
        <strain evidence="6">ISU324</strain>
        <strain evidence="5 7">MMM721</strain>
    </source>
</reference>
<dbReference type="Pfam" id="PF02661">
    <property type="entry name" value="Fic"/>
    <property type="match status" value="1"/>
</dbReference>
<dbReference type="Gene3D" id="1.10.3290.10">
    <property type="entry name" value="Fido-like domain"/>
    <property type="match status" value="1"/>
</dbReference>